<dbReference type="GO" id="GO:0031267">
    <property type="term" value="F:small GTPase binding"/>
    <property type="evidence" value="ECO:0007669"/>
    <property type="project" value="TreeGrafter"/>
</dbReference>
<feature type="compositionally biased region" description="Acidic residues" evidence="2">
    <location>
        <begin position="244"/>
        <end position="268"/>
    </location>
</feature>
<protein>
    <submittedName>
        <fullName evidence="3">Regulator of chromosome condensation</fullName>
    </submittedName>
</protein>
<dbReference type="EMBL" id="MVGT01001340">
    <property type="protein sequence ID" value="OVA12857.1"/>
    <property type="molecule type" value="Genomic_DNA"/>
</dbReference>
<sequence>MGDAILTASLTAKAIYGSNMLLWTPVDLFTRMWGFGGLGRLGHREQKDEWSPRLVDFFQKRNVLPPDAVISAGSVSSACTAGLDFSGGGQMYMWGKIKNKGDEWMYPKPLLDLSGWNVRCMDSGSMQNFCGADDSCISWGHALYGELGYGPTGPKTSSNPKKVEILEGMHVISVACGMAHSMIVVDRTNVGDRLDQLDIYDGESASEGREEPEVKNLVAAKTMKKTAKAFANAKKRKNSKDSSEFEDEEKDGENDSEEDTNGWAEDDK</sequence>
<dbReference type="PROSITE" id="PS50012">
    <property type="entry name" value="RCC1_3"/>
    <property type="match status" value="1"/>
</dbReference>
<dbReference type="InParanoid" id="A0A200QQX2"/>
<name>A0A200QQX2_MACCD</name>
<evidence type="ECO:0000313" key="4">
    <source>
        <dbReference type="Proteomes" id="UP000195402"/>
    </source>
</evidence>
<dbReference type="Proteomes" id="UP000195402">
    <property type="component" value="Unassembled WGS sequence"/>
</dbReference>
<dbReference type="STRING" id="56857.A0A200QQX2"/>
<evidence type="ECO:0000313" key="3">
    <source>
        <dbReference type="EMBL" id="OVA12857.1"/>
    </source>
</evidence>
<dbReference type="InterPro" id="IPR009091">
    <property type="entry name" value="RCC1/BLIP-II"/>
</dbReference>
<evidence type="ECO:0000256" key="1">
    <source>
        <dbReference type="PROSITE-ProRule" id="PRU00235"/>
    </source>
</evidence>
<dbReference type="GO" id="GO:0016020">
    <property type="term" value="C:membrane"/>
    <property type="evidence" value="ECO:0007669"/>
    <property type="project" value="TreeGrafter"/>
</dbReference>
<proteinExistence type="predicted"/>
<dbReference type="OrthoDB" id="297375at2759"/>
<dbReference type="SUPFAM" id="SSF50985">
    <property type="entry name" value="RCC1/BLIP-II"/>
    <property type="match status" value="1"/>
</dbReference>
<dbReference type="InterPro" id="IPR000408">
    <property type="entry name" value="Reg_chr_condens"/>
</dbReference>
<dbReference type="OMA" id="THNICGA"/>
<gene>
    <name evidence="3" type="ORF">BVC80_1805g65</name>
</gene>
<keyword evidence="4" id="KW-1185">Reference proteome</keyword>
<evidence type="ECO:0000256" key="2">
    <source>
        <dbReference type="SAM" id="MobiDB-lite"/>
    </source>
</evidence>
<dbReference type="InterPro" id="IPR028641">
    <property type="entry name" value="RCC2"/>
</dbReference>
<dbReference type="PANTHER" id="PTHR46207:SF1">
    <property type="entry name" value="PROTEIN RCC2"/>
    <property type="match status" value="1"/>
</dbReference>
<dbReference type="PANTHER" id="PTHR46207">
    <property type="entry name" value="PROTEIN RCC2"/>
    <property type="match status" value="1"/>
</dbReference>
<dbReference type="Pfam" id="PF00415">
    <property type="entry name" value="RCC1"/>
    <property type="match status" value="1"/>
</dbReference>
<comment type="caution">
    <text evidence="3">The sequence shown here is derived from an EMBL/GenBank/DDBJ whole genome shotgun (WGS) entry which is preliminary data.</text>
</comment>
<feature type="region of interest" description="Disordered" evidence="2">
    <location>
        <begin position="230"/>
        <end position="268"/>
    </location>
</feature>
<reference evidence="3 4" key="1">
    <citation type="journal article" date="2017" name="Mol. Plant">
        <title>The Genome of Medicinal Plant Macleaya cordata Provides New Insights into Benzylisoquinoline Alkaloids Metabolism.</title>
        <authorList>
            <person name="Liu X."/>
            <person name="Liu Y."/>
            <person name="Huang P."/>
            <person name="Ma Y."/>
            <person name="Qing Z."/>
            <person name="Tang Q."/>
            <person name="Cao H."/>
            <person name="Cheng P."/>
            <person name="Zheng Y."/>
            <person name="Yuan Z."/>
            <person name="Zhou Y."/>
            <person name="Liu J."/>
            <person name="Tang Z."/>
            <person name="Zhuo Y."/>
            <person name="Zhang Y."/>
            <person name="Yu L."/>
            <person name="Huang J."/>
            <person name="Yang P."/>
            <person name="Peng Q."/>
            <person name="Zhang J."/>
            <person name="Jiang W."/>
            <person name="Zhang Z."/>
            <person name="Lin K."/>
            <person name="Ro D.K."/>
            <person name="Chen X."/>
            <person name="Xiong X."/>
            <person name="Shang Y."/>
            <person name="Huang S."/>
            <person name="Zeng J."/>
        </authorList>
    </citation>
    <scope>NUCLEOTIDE SEQUENCE [LARGE SCALE GENOMIC DNA]</scope>
    <source>
        <strain evidence="4">cv. BLH2017</strain>
        <tissue evidence="3">Root</tissue>
    </source>
</reference>
<organism evidence="3 4">
    <name type="scientific">Macleaya cordata</name>
    <name type="common">Five-seeded plume-poppy</name>
    <name type="synonym">Bocconia cordata</name>
    <dbReference type="NCBI Taxonomy" id="56857"/>
    <lineage>
        <taxon>Eukaryota</taxon>
        <taxon>Viridiplantae</taxon>
        <taxon>Streptophyta</taxon>
        <taxon>Embryophyta</taxon>
        <taxon>Tracheophyta</taxon>
        <taxon>Spermatophyta</taxon>
        <taxon>Magnoliopsida</taxon>
        <taxon>Ranunculales</taxon>
        <taxon>Papaveraceae</taxon>
        <taxon>Papaveroideae</taxon>
        <taxon>Macleaya</taxon>
    </lineage>
</organism>
<accession>A0A200QQX2</accession>
<feature type="repeat" description="RCC1" evidence="1">
    <location>
        <begin position="134"/>
        <end position="187"/>
    </location>
</feature>
<dbReference type="AlphaFoldDB" id="A0A200QQX2"/>
<dbReference type="Gene3D" id="2.130.10.30">
    <property type="entry name" value="Regulator of chromosome condensation 1/beta-lactamase-inhibitor protein II"/>
    <property type="match status" value="1"/>
</dbReference>